<dbReference type="Gene3D" id="3.30.70.1070">
    <property type="entry name" value="Sporulation related repeat"/>
    <property type="match status" value="1"/>
</dbReference>
<gene>
    <name evidence="3" type="ORF">HAQ05_05360</name>
</gene>
<feature type="region of interest" description="Disordered" evidence="1">
    <location>
        <begin position="61"/>
        <end position="107"/>
    </location>
</feature>
<dbReference type="PANTHER" id="PTHR38687:SF1">
    <property type="entry name" value="CELL DIVISION PROTEIN DEDD"/>
    <property type="match status" value="1"/>
</dbReference>
<evidence type="ECO:0000259" key="2">
    <source>
        <dbReference type="PROSITE" id="PS51724"/>
    </source>
</evidence>
<keyword evidence="4" id="KW-1185">Reference proteome</keyword>
<dbReference type="Pfam" id="PF05036">
    <property type="entry name" value="SPOR"/>
    <property type="match status" value="1"/>
</dbReference>
<sequence length="210" mass="22057">MLDSVVKQRMVGALVLVALAVIFLPMLFSRPDEVRRVRVDAPAAPQAPSMPQVRVEPVEVPVNQPVPSPAPEPAAAEQPATALATAPAPAQPPAQAGKAAAPAAPAKPIPELPAAPVAGVPAKPDSASKIDPNGVPLSWAVQLASLSTRASADALQGRLRTQGYNAYVRSADGKNRVFVGPVIERAEAERLRDTLNRQQQMKGFVVRFEP</sequence>
<dbReference type="Proteomes" id="UP000805841">
    <property type="component" value="Unassembled WGS sequence"/>
</dbReference>
<dbReference type="EMBL" id="JAAOCA010000005">
    <property type="protein sequence ID" value="MBD1598134.1"/>
    <property type="molecule type" value="Genomic_DNA"/>
</dbReference>
<dbReference type="InterPro" id="IPR007730">
    <property type="entry name" value="SPOR-like_dom"/>
</dbReference>
<evidence type="ECO:0000313" key="3">
    <source>
        <dbReference type="EMBL" id="MBD1598134.1"/>
    </source>
</evidence>
<organism evidence="3 4">
    <name type="scientific">Pseudomonas typographi</name>
    <dbReference type="NCBI Taxonomy" id="2715964"/>
    <lineage>
        <taxon>Bacteria</taxon>
        <taxon>Pseudomonadati</taxon>
        <taxon>Pseudomonadota</taxon>
        <taxon>Gammaproteobacteria</taxon>
        <taxon>Pseudomonadales</taxon>
        <taxon>Pseudomonadaceae</taxon>
        <taxon>Pseudomonas</taxon>
    </lineage>
</organism>
<protein>
    <submittedName>
        <fullName evidence="3">SPOR domain-containing protein</fullName>
    </submittedName>
</protein>
<accession>A0ABR7YYC6</accession>
<dbReference type="PANTHER" id="PTHR38687">
    <property type="entry name" value="CELL DIVISION PROTEIN DEDD-RELATED"/>
    <property type="match status" value="1"/>
</dbReference>
<evidence type="ECO:0000256" key="1">
    <source>
        <dbReference type="SAM" id="MobiDB-lite"/>
    </source>
</evidence>
<dbReference type="InterPro" id="IPR052521">
    <property type="entry name" value="Cell_div_SPOR-domain"/>
</dbReference>
<dbReference type="RefSeq" id="WP_190418158.1">
    <property type="nucleotide sequence ID" value="NZ_JAAOCA010000005.1"/>
</dbReference>
<feature type="domain" description="SPOR" evidence="2">
    <location>
        <begin position="133"/>
        <end position="208"/>
    </location>
</feature>
<name>A0ABR7YYC6_9PSED</name>
<dbReference type="InterPro" id="IPR036680">
    <property type="entry name" value="SPOR-like_sf"/>
</dbReference>
<comment type="caution">
    <text evidence="3">The sequence shown here is derived from an EMBL/GenBank/DDBJ whole genome shotgun (WGS) entry which is preliminary data.</text>
</comment>
<dbReference type="PROSITE" id="PS51724">
    <property type="entry name" value="SPOR"/>
    <property type="match status" value="1"/>
</dbReference>
<feature type="compositionally biased region" description="Low complexity" evidence="1">
    <location>
        <begin position="73"/>
        <end position="104"/>
    </location>
</feature>
<evidence type="ECO:0000313" key="4">
    <source>
        <dbReference type="Proteomes" id="UP000805841"/>
    </source>
</evidence>
<reference evidence="3 4" key="1">
    <citation type="journal article" date="2020" name="Insects">
        <title>Bacteria Belonging to Pseudomonas typographi sp. nov. from the Bark Beetle Ips typographus Have Genomic Potential to Aid in the Host Ecology.</title>
        <authorList>
            <person name="Peral-Aranega E."/>
            <person name="Saati-Santamaria Z."/>
            <person name="Kolarik M."/>
            <person name="Rivas R."/>
            <person name="Garcia-Fraile P."/>
        </authorList>
    </citation>
    <scope>NUCLEOTIDE SEQUENCE [LARGE SCALE GENOMIC DNA]</scope>
    <source>
        <strain evidence="3 4">CA3A</strain>
    </source>
</reference>
<dbReference type="SUPFAM" id="SSF110997">
    <property type="entry name" value="Sporulation related repeat"/>
    <property type="match status" value="1"/>
</dbReference>
<proteinExistence type="predicted"/>